<evidence type="ECO:0000256" key="1">
    <source>
        <dbReference type="SAM" id="MobiDB-lite"/>
    </source>
</evidence>
<evidence type="ECO:0000313" key="3">
    <source>
        <dbReference type="Proteomes" id="UP000886523"/>
    </source>
</evidence>
<sequence>MPNGNMPNSGASNAPNSNVPNEDATTSNMPSKNVTASNMLSEAETTGNAPNEAPGTTPTMVCSTIQNDGTQGAPVQMAVQEYTQGEVHSPSKIECHTPAAADLGPEAAQTPDQKPTNETRK</sequence>
<reference evidence="2" key="1">
    <citation type="journal article" date="2020" name="Nat. Commun.">
        <title>Large-scale genome sequencing of mycorrhizal fungi provides insights into the early evolution of symbiotic traits.</title>
        <authorList>
            <person name="Miyauchi S."/>
            <person name="Kiss E."/>
            <person name="Kuo A."/>
            <person name="Drula E."/>
            <person name="Kohler A."/>
            <person name="Sanchez-Garcia M."/>
            <person name="Morin E."/>
            <person name="Andreopoulos B."/>
            <person name="Barry K.W."/>
            <person name="Bonito G."/>
            <person name="Buee M."/>
            <person name="Carver A."/>
            <person name="Chen C."/>
            <person name="Cichocki N."/>
            <person name="Clum A."/>
            <person name="Culley D."/>
            <person name="Crous P.W."/>
            <person name="Fauchery L."/>
            <person name="Girlanda M."/>
            <person name="Hayes R.D."/>
            <person name="Keri Z."/>
            <person name="LaButti K."/>
            <person name="Lipzen A."/>
            <person name="Lombard V."/>
            <person name="Magnuson J."/>
            <person name="Maillard F."/>
            <person name="Murat C."/>
            <person name="Nolan M."/>
            <person name="Ohm R.A."/>
            <person name="Pangilinan J."/>
            <person name="Pereira M.F."/>
            <person name="Perotto S."/>
            <person name="Peter M."/>
            <person name="Pfister S."/>
            <person name="Riley R."/>
            <person name="Sitrit Y."/>
            <person name="Stielow J.B."/>
            <person name="Szollosi G."/>
            <person name="Zifcakova L."/>
            <person name="Stursova M."/>
            <person name="Spatafora J.W."/>
            <person name="Tedersoo L."/>
            <person name="Vaario L.M."/>
            <person name="Yamada A."/>
            <person name="Yan M."/>
            <person name="Wang P."/>
            <person name="Xu J."/>
            <person name="Bruns T."/>
            <person name="Baldrian P."/>
            <person name="Vilgalys R."/>
            <person name="Dunand C."/>
            <person name="Henrissat B."/>
            <person name="Grigoriev I.V."/>
            <person name="Hibbett D."/>
            <person name="Nagy L.G."/>
            <person name="Martin F.M."/>
        </authorList>
    </citation>
    <scope>NUCLEOTIDE SEQUENCE</scope>
    <source>
        <strain evidence="2">UP504</strain>
    </source>
</reference>
<evidence type="ECO:0000313" key="2">
    <source>
        <dbReference type="EMBL" id="KAF9518053.1"/>
    </source>
</evidence>
<dbReference type="EMBL" id="MU128927">
    <property type="protein sequence ID" value="KAF9518053.1"/>
    <property type="molecule type" value="Genomic_DNA"/>
</dbReference>
<feature type="compositionally biased region" description="Low complexity" evidence="1">
    <location>
        <begin position="1"/>
        <end position="21"/>
    </location>
</feature>
<comment type="caution">
    <text evidence="2">The sequence shown here is derived from an EMBL/GenBank/DDBJ whole genome shotgun (WGS) entry which is preliminary data.</text>
</comment>
<dbReference type="Proteomes" id="UP000886523">
    <property type="component" value="Unassembled WGS sequence"/>
</dbReference>
<proteinExistence type="predicted"/>
<keyword evidence="3" id="KW-1185">Reference proteome</keyword>
<accession>A0A9P6B5E3</accession>
<feature type="region of interest" description="Disordered" evidence="1">
    <location>
        <begin position="1"/>
        <end position="121"/>
    </location>
</feature>
<protein>
    <submittedName>
        <fullName evidence="2">Uncharacterized protein</fullName>
    </submittedName>
</protein>
<feature type="compositionally biased region" description="Polar residues" evidence="1">
    <location>
        <begin position="23"/>
        <end position="70"/>
    </location>
</feature>
<name>A0A9P6B5E3_9AGAM</name>
<organism evidence="2 3">
    <name type="scientific">Hydnum rufescens UP504</name>
    <dbReference type="NCBI Taxonomy" id="1448309"/>
    <lineage>
        <taxon>Eukaryota</taxon>
        <taxon>Fungi</taxon>
        <taxon>Dikarya</taxon>
        <taxon>Basidiomycota</taxon>
        <taxon>Agaricomycotina</taxon>
        <taxon>Agaricomycetes</taxon>
        <taxon>Cantharellales</taxon>
        <taxon>Hydnaceae</taxon>
        <taxon>Hydnum</taxon>
    </lineage>
</organism>
<gene>
    <name evidence="2" type="ORF">BS47DRAFT_1359100</name>
</gene>
<dbReference type="AlphaFoldDB" id="A0A9P6B5E3"/>